<evidence type="ECO:0008006" key="4">
    <source>
        <dbReference type="Google" id="ProtNLM"/>
    </source>
</evidence>
<keyword evidence="1" id="KW-0732">Signal</keyword>
<evidence type="ECO:0000313" key="3">
    <source>
        <dbReference type="Proteomes" id="UP000031307"/>
    </source>
</evidence>
<dbReference type="EMBL" id="JSAM01000073">
    <property type="protein sequence ID" value="KIA77626.1"/>
    <property type="molecule type" value="Genomic_DNA"/>
</dbReference>
<proteinExistence type="predicted"/>
<gene>
    <name evidence="2" type="ORF">DB43_GD00570</name>
</gene>
<sequence length="193" mass="21488">MKKLCFAIAWTIFLAGSFQINAAGYNQNALHTHLLPNLGAPFAVALYLPKNYVSIRSEGMPSDEYILGPNDLGKNFVENPRLLTKPVIHVAKEDGIKSFSVDMKQMIAQMKKEFPKGFEAAFSQWGNYPLVAIKMIVGKDVVHMAYVGLNDRAGNVLVFHLIYPTKKDFGNSPSKEDLALWVNFLNGTKPLNN</sequence>
<feature type="chain" id="PRO_5002129007" description="PsbP C-terminal domain-containing protein" evidence="1">
    <location>
        <begin position="23"/>
        <end position="193"/>
    </location>
</feature>
<dbReference type="RefSeq" id="WP_006341109.1">
    <property type="nucleotide sequence ID" value="NZ_JASBUT010000006.1"/>
</dbReference>
<comment type="caution">
    <text evidence="2">The sequence shown here is derived from an EMBL/GenBank/DDBJ whole genome shotgun (WGS) entry which is preliminary data.</text>
</comment>
<name>A0A0C1C203_9BACT</name>
<protein>
    <recommendedName>
        <fullName evidence="4">PsbP C-terminal domain-containing protein</fullName>
    </recommendedName>
</protein>
<accession>A0A0C1C203</accession>
<dbReference type="PATRIC" id="fig|83552.4.peg.1268"/>
<dbReference type="Proteomes" id="UP000031307">
    <property type="component" value="Unassembled WGS sequence"/>
</dbReference>
<evidence type="ECO:0000256" key="1">
    <source>
        <dbReference type="SAM" id="SignalP"/>
    </source>
</evidence>
<organism evidence="2 3">
    <name type="scientific">Parachlamydia acanthamoebae</name>
    <dbReference type="NCBI Taxonomy" id="83552"/>
    <lineage>
        <taxon>Bacteria</taxon>
        <taxon>Pseudomonadati</taxon>
        <taxon>Chlamydiota</taxon>
        <taxon>Chlamydiia</taxon>
        <taxon>Parachlamydiales</taxon>
        <taxon>Parachlamydiaceae</taxon>
        <taxon>Parachlamydia</taxon>
    </lineage>
</organism>
<dbReference type="AlphaFoldDB" id="A0A0C1C203"/>
<reference evidence="2 3" key="1">
    <citation type="journal article" date="2014" name="Mol. Biol. Evol.">
        <title>Massive expansion of Ubiquitination-related gene families within the Chlamydiae.</title>
        <authorList>
            <person name="Domman D."/>
            <person name="Collingro A."/>
            <person name="Lagkouvardos I."/>
            <person name="Gehre L."/>
            <person name="Weinmaier T."/>
            <person name="Rattei T."/>
            <person name="Subtil A."/>
            <person name="Horn M."/>
        </authorList>
    </citation>
    <scope>NUCLEOTIDE SEQUENCE [LARGE SCALE GENOMIC DNA]</scope>
    <source>
        <strain evidence="2 3">OEW1</strain>
    </source>
</reference>
<feature type="signal peptide" evidence="1">
    <location>
        <begin position="1"/>
        <end position="22"/>
    </location>
</feature>
<evidence type="ECO:0000313" key="2">
    <source>
        <dbReference type="EMBL" id="KIA77626.1"/>
    </source>
</evidence>